<keyword evidence="2" id="KW-1185">Reference proteome</keyword>
<organism evidence="1 2">
    <name type="scientific">Streptomyces silvensis</name>
    <dbReference type="NCBI Taxonomy" id="1765722"/>
    <lineage>
        <taxon>Bacteria</taxon>
        <taxon>Bacillati</taxon>
        <taxon>Actinomycetota</taxon>
        <taxon>Actinomycetes</taxon>
        <taxon>Kitasatosporales</taxon>
        <taxon>Streptomycetaceae</taxon>
        <taxon>Streptomyces</taxon>
    </lineage>
</organism>
<dbReference type="AlphaFoldDB" id="A0A0W7X4X7"/>
<dbReference type="Proteomes" id="UP000054804">
    <property type="component" value="Unassembled WGS sequence"/>
</dbReference>
<reference evidence="1 2" key="1">
    <citation type="submission" date="2015-12" db="EMBL/GenBank/DDBJ databases">
        <title>Draft genome sequence of Streptomyces silvensis ATCC 53525, a producer of novel hormone antagonists.</title>
        <authorList>
            <person name="Johnston C.W."/>
            <person name="Li Y."/>
            <person name="Magarvey N.A."/>
        </authorList>
    </citation>
    <scope>NUCLEOTIDE SEQUENCE [LARGE SCALE GENOMIC DNA]</scope>
    <source>
        <strain evidence="1 2">ATCC 53525</strain>
    </source>
</reference>
<accession>A0A0W7X4X7</accession>
<dbReference type="EMBL" id="LOCL01000033">
    <property type="protein sequence ID" value="KUF17819.1"/>
    <property type="molecule type" value="Genomic_DNA"/>
</dbReference>
<comment type="caution">
    <text evidence="1">The sequence shown here is derived from an EMBL/GenBank/DDBJ whole genome shotgun (WGS) entry which is preliminary data.</text>
</comment>
<gene>
    <name evidence="1" type="ORF">AT728_10605</name>
</gene>
<dbReference type="STRING" id="1765722.AT728_10605"/>
<name>A0A0W7X4X7_9ACTN</name>
<proteinExistence type="predicted"/>
<evidence type="ECO:0000313" key="2">
    <source>
        <dbReference type="Proteomes" id="UP000054804"/>
    </source>
</evidence>
<sequence length="101" mass="10912">MTLGAGWVITLRSAPRTRPAGFVTTTDHKDVRFVHLCDATLSLIDWPTPVPSARPSVFRPPTGASAGRTAVSETYSNQFSMTRSPRLHHAVLFSGAHTQGP</sequence>
<protein>
    <submittedName>
        <fullName evidence="1">Uncharacterized protein</fullName>
    </submittedName>
</protein>
<evidence type="ECO:0000313" key="1">
    <source>
        <dbReference type="EMBL" id="KUF17819.1"/>
    </source>
</evidence>